<dbReference type="SMART" id="SM00387">
    <property type="entry name" value="HATPase_c"/>
    <property type="match status" value="1"/>
</dbReference>
<dbReference type="SUPFAM" id="SSF56719">
    <property type="entry name" value="Type II DNA topoisomerase"/>
    <property type="match status" value="1"/>
</dbReference>
<dbReference type="Proteomes" id="UP000237749">
    <property type="component" value="Unassembled WGS sequence"/>
</dbReference>
<dbReference type="InterPro" id="IPR002288">
    <property type="entry name" value="DNA_gyrase_B_C"/>
</dbReference>
<keyword evidence="11" id="KW-0963">Cytoplasm</keyword>
<organism evidence="13 14">
    <name type="scientific">Lacrimispora xylanisolvens</name>
    <dbReference type="NCBI Taxonomy" id="384636"/>
    <lineage>
        <taxon>Bacteria</taxon>
        <taxon>Bacillati</taxon>
        <taxon>Bacillota</taxon>
        <taxon>Clostridia</taxon>
        <taxon>Lachnospirales</taxon>
        <taxon>Lachnospiraceae</taxon>
        <taxon>Lacrimispora</taxon>
    </lineage>
</organism>
<dbReference type="PROSITE" id="PS00177">
    <property type="entry name" value="TOPOISOMERASE_II"/>
    <property type="match status" value="1"/>
</dbReference>
<feature type="binding site" evidence="11">
    <location>
        <position position="425"/>
    </location>
    <ligand>
        <name>Mg(2+)</name>
        <dbReference type="ChEBI" id="CHEBI:18420"/>
        <label>1</label>
        <note>catalytic</note>
    </ligand>
</feature>
<dbReference type="PROSITE" id="PS50880">
    <property type="entry name" value="TOPRIM"/>
    <property type="match status" value="1"/>
</dbReference>
<dbReference type="CDD" id="cd03366">
    <property type="entry name" value="TOPRIM_TopoIIA_GyrB"/>
    <property type="match status" value="1"/>
</dbReference>
<dbReference type="NCBIfam" id="TIGR01059">
    <property type="entry name" value="gyrB"/>
    <property type="match status" value="1"/>
</dbReference>
<comment type="similarity">
    <text evidence="2 11">Belongs to the type II topoisomerase GyrB family.</text>
</comment>
<dbReference type="CDD" id="cd00822">
    <property type="entry name" value="TopoII_Trans_DNA_gyrase"/>
    <property type="match status" value="1"/>
</dbReference>
<dbReference type="InterPro" id="IPR013760">
    <property type="entry name" value="Topo_IIA-like_dom_sf"/>
</dbReference>
<feature type="binding site" evidence="11">
    <location>
        <position position="498"/>
    </location>
    <ligand>
        <name>Mg(2+)</name>
        <dbReference type="ChEBI" id="CHEBI:18420"/>
        <label>1</label>
        <note>catalytic</note>
    </ligand>
</feature>
<evidence type="ECO:0000256" key="7">
    <source>
        <dbReference type="ARBA" id="ARBA00023029"/>
    </source>
</evidence>
<dbReference type="InterPro" id="IPR001241">
    <property type="entry name" value="Topo_IIA"/>
</dbReference>
<reference evidence="13 14" key="1">
    <citation type="submission" date="2018-02" db="EMBL/GenBank/DDBJ databases">
        <title>Genomic Encyclopedia of Archaeal and Bacterial Type Strains, Phase II (KMG-II): from individual species to whole genera.</title>
        <authorList>
            <person name="Goeker M."/>
        </authorList>
    </citation>
    <scope>NUCLEOTIDE SEQUENCE [LARGE SCALE GENOMIC DNA]</scope>
    <source>
        <strain evidence="13 14">DSM 3808</strain>
    </source>
</reference>
<dbReference type="InterPro" id="IPR013506">
    <property type="entry name" value="Topo_IIA_bsu_dom2"/>
</dbReference>
<evidence type="ECO:0000256" key="4">
    <source>
        <dbReference type="ARBA" id="ARBA00022741"/>
    </source>
</evidence>
<dbReference type="GO" id="GO:0003677">
    <property type="term" value="F:DNA binding"/>
    <property type="evidence" value="ECO:0007669"/>
    <property type="project" value="UniProtKB-KW"/>
</dbReference>
<dbReference type="InterPro" id="IPR011557">
    <property type="entry name" value="GyrB"/>
</dbReference>
<feature type="domain" description="Toprim" evidence="12">
    <location>
        <begin position="419"/>
        <end position="533"/>
    </location>
</feature>
<comment type="miscellaneous">
    <text evidence="11">Few gyrases are as efficient as E.coli at forming negative supercoils. Not all organisms have 2 type II topoisomerases; in organisms with a single type II topoisomerase this enzyme also has to decatenate newly replicated chromosomes.</text>
</comment>
<evidence type="ECO:0000256" key="10">
    <source>
        <dbReference type="ARBA" id="ARBA00063644"/>
    </source>
</evidence>
<feature type="binding site" evidence="11">
    <location>
        <position position="498"/>
    </location>
    <ligand>
        <name>Mg(2+)</name>
        <dbReference type="ChEBI" id="CHEBI:18420"/>
        <label>2</label>
    </ligand>
</feature>
<keyword evidence="7 11" id="KW-0799">Topoisomerase</keyword>
<dbReference type="SUPFAM" id="SSF55874">
    <property type="entry name" value="ATPase domain of HSP90 chaperone/DNA topoisomerase II/histidine kinase"/>
    <property type="match status" value="1"/>
</dbReference>
<dbReference type="SMART" id="SM00433">
    <property type="entry name" value="TOP2c"/>
    <property type="match status" value="1"/>
</dbReference>
<dbReference type="CDD" id="cd16928">
    <property type="entry name" value="HATPase_GyrB-like"/>
    <property type="match status" value="1"/>
</dbReference>
<dbReference type="GO" id="GO:0005737">
    <property type="term" value="C:cytoplasm"/>
    <property type="evidence" value="ECO:0007669"/>
    <property type="project" value="UniProtKB-SubCell"/>
</dbReference>
<dbReference type="PRINTS" id="PR00418">
    <property type="entry name" value="TPI2FAMILY"/>
</dbReference>
<comment type="caution">
    <text evidence="13">The sequence shown here is derived from an EMBL/GenBank/DDBJ whole genome shotgun (WGS) entry which is preliminary data.</text>
</comment>
<comment type="catalytic activity">
    <reaction evidence="1 11">
        <text>ATP-dependent breakage, passage and rejoining of double-stranded DNA.</text>
        <dbReference type="EC" id="5.6.2.2"/>
    </reaction>
</comment>
<evidence type="ECO:0000256" key="8">
    <source>
        <dbReference type="ARBA" id="ARBA00023125"/>
    </source>
</evidence>
<proteinExistence type="inferred from homology"/>
<evidence type="ECO:0000256" key="3">
    <source>
        <dbReference type="ARBA" id="ARBA00022723"/>
    </source>
</evidence>
<keyword evidence="14" id="KW-1185">Reference proteome</keyword>
<dbReference type="InterPro" id="IPR014721">
    <property type="entry name" value="Ribsml_uS5_D2-typ_fold_subgr"/>
</dbReference>
<dbReference type="EC" id="5.6.2.2" evidence="11"/>
<keyword evidence="4 11" id="KW-0547">Nucleotide-binding</keyword>
<evidence type="ECO:0000256" key="6">
    <source>
        <dbReference type="ARBA" id="ARBA00022842"/>
    </source>
</evidence>
<dbReference type="InterPro" id="IPR020568">
    <property type="entry name" value="Ribosomal_Su5_D2-typ_SF"/>
</dbReference>
<dbReference type="GO" id="GO:0046872">
    <property type="term" value="F:metal ion binding"/>
    <property type="evidence" value="ECO:0007669"/>
    <property type="project" value="UniProtKB-KW"/>
</dbReference>
<dbReference type="FunFam" id="3.30.565.10:FF:000002">
    <property type="entry name" value="DNA gyrase subunit B"/>
    <property type="match status" value="1"/>
</dbReference>
<comment type="function">
    <text evidence="11">A type II topoisomerase that negatively supercoils closed circular double-stranded (ds) DNA in an ATP-dependent manner to modulate DNA topology and maintain chromosomes in an underwound state. Negative supercoiling favors strand separation, and DNA replication, transcription, recombination and repair, all of which involve strand separation. Also able to catalyze the interconversion of other topological isomers of dsDNA rings, including catenanes and knotted rings. Type II topoisomerases break and join 2 DNA strands simultaneously in an ATP-dependent manner.</text>
</comment>
<feature type="binding site" evidence="11">
    <location>
        <position position="500"/>
    </location>
    <ligand>
        <name>Mg(2+)</name>
        <dbReference type="ChEBI" id="CHEBI:18420"/>
        <label>2</label>
    </ligand>
</feature>
<keyword evidence="3 11" id="KW-0479">Metal-binding</keyword>
<dbReference type="GO" id="GO:0005694">
    <property type="term" value="C:chromosome"/>
    <property type="evidence" value="ECO:0007669"/>
    <property type="project" value="InterPro"/>
</dbReference>
<name>A0A2S6HFP7_9FIRM</name>
<dbReference type="Pfam" id="PF01751">
    <property type="entry name" value="Toprim"/>
    <property type="match status" value="1"/>
</dbReference>
<dbReference type="HAMAP" id="MF_01898">
    <property type="entry name" value="GyrB"/>
    <property type="match status" value="1"/>
</dbReference>
<comment type="cofactor">
    <cofactor evidence="11">
        <name>Mg(2+)</name>
        <dbReference type="ChEBI" id="CHEBI:18420"/>
    </cofactor>
    <cofactor evidence="11">
        <name>Mn(2+)</name>
        <dbReference type="ChEBI" id="CHEBI:29035"/>
    </cofactor>
    <cofactor evidence="11">
        <name>Ca(2+)</name>
        <dbReference type="ChEBI" id="CHEBI:29108"/>
    </cofactor>
    <text evidence="11">Binds two Mg(2+) per subunit. The magnesium ions form salt bridges with both the protein and the DNA. Can also accept other divalent metal cations, such as Mn(2+) or Ca(2+).</text>
</comment>
<dbReference type="RefSeq" id="WP_104439512.1">
    <property type="nucleotide sequence ID" value="NZ_PTJA01000018.1"/>
</dbReference>
<dbReference type="SUPFAM" id="SSF54211">
    <property type="entry name" value="Ribosomal protein S5 domain 2-like"/>
    <property type="match status" value="1"/>
</dbReference>
<dbReference type="GO" id="GO:0006265">
    <property type="term" value="P:DNA topological change"/>
    <property type="evidence" value="ECO:0007669"/>
    <property type="project" value="UniProtKB-UniRule"/>
</dbReference>
<keyword evidence="5 11" id="KW-0067">ATP-binding</keyword>
<dbReference type="PANTHER" id="PTHR45866:SF1">
    <property type="entry name" value="DNA GYRASE SUBUNIT B, MITOCHONDRIAL"/>
    <property type="match status" value="1"/>
</dbReference>
<dbReference type="PRINTS" id="PR01159">
    <property type="entry name" value="DNAGYRASEB"/>
</dbReference>
<evidence type="ECO:0000256" key="9">
    <source>
        <dbReference type="ARBA" id="ARBA00023235"/>
    </source>
</evidence>
<dbReference type="GO" id="GO:0005524">
    <property type="term" value="F:ATP binding"/>
    <property type="evidence" value="ECO:0007669"/>
    <property type="project" value="UniProtKB-UniRule"/>
</dbReference>
<dbReference type="GO" id="GO:0006261">
    <property type="term" value="P:DNA-templated DNA replication"/>
    <property type="evidence" value="ECO:0007669"/>
    <property type="project" value="UniProtKB-UniRule"/>
</dbReference>
<comment type="subunit">
    <text evidence="10">Heterotetramer composed of ParC and ParE.</text>
</comment>
<dbReference type="Gene3D" id="3.30.230.10">
    <property type="match status" value="1"/>
</dbReference>
<evidence type="ECO:0000256" key="11">
    <source>
        <dbReference type="HAMAP-Rule" id="MF_01898"/>
    </source>
</evidence>
<gene>
    <name evidence="11" type="primary">gyrB</name>
    <name evidence="13" type="ORF">BXY41_1188</name>
</gene>
<comment type="subcellular location">
    <subcellularLocation>
        <location evidence="11">Cytoplasm</location>
    </subcellularLocation>
</comment>
<feature type="site" description="Interaction with DNA" evidence="11">
    <location>
        <position position="453"/>
    </location>
</feature>
<evidence type="ECO:0000259" key="12">
    <source>
        <dbReference type="PROSITE" id="PS50880"/>
    </source>
</evidence>
<accession>A0A2S6HFP7</accession>
<dbReference type="Pfam" id="PF02518">
    <property type="entry name" value="HATPase_c"/>
    <property type="match status" value="1"/>
</dbReference>
<dbReference type="Gene3D" id="3.40.50.670">
    <property type="match status" value="1"/>
</dbReference>
<comment type="subunit">
    <text evidence="11">Heterotetramer, composed of two GyrA and two GyrB chains. In the heterotetramer, GyrA contains the active site tyrosine that forms a transient covalent intermediate with DNA, while GyrB binds cofactors and catalyzes ATP hydrolysis.</text>
</comment>
<keyword evidence="8" id="KW-0238">DNA-binding</keyword>
<dbReference type="OrthoDB" id="9802808at2"/>
<evidence type="ECO:0000256" key="2">
    <source>
        <dbReference type="ARBA" id="ARBA00010708"/>
    </source>
</evidence>
<keyword evidence="9 11" id="KW-0413">Isomerase</keyword>
<protein>
    <recommendedName>
        <fullName evidence="11">DNA gyrase subunit B</fullName>
        <ecNumber evidence="11">5.6.2.2</ecNumber>
    </recommendedName>
</protein>
<dbReference type="Gene3D" id="3.30.565.10">
    <property type="entry name" value="Histidine kinase-like ATPase, C-terminal domain"/>
    <property type="match status" value="1"/>
</dbReference>
<evidence type="ECO:0000256" key="1">
    <source>
        <dbReference type="ARBA" id="ARBA00000185"/>
    </source>
</evidence>
<evidence type="ECO:0000313" key="13">
    <source>
        <dbReference type="EMBL" id="PPK76319.1"/>
    </source>
</evidence>
<dbReference type="InterPro" id="IPR018522">
    <property type="entry name" value="TopoIIA_CS"/>
</dbReference>
<dbReference type="InterPro" id="IPR013759">
    <property type="entry name" value="Topo_IIA_B_C"/>
</dbReference>
<feature type="site" description="Interaction with DNA" evidence="11">
    <location>
        <position position="450"/>
    </location>
</feature>
<dbReference type="InterPro" id="IPR036890">
    <property type="entry name" value="HATPase_C_sf"/>
</dbReference>
<dbReference type="PANTHER" id="PTHR45866">
    <property type="entry name" value="DNA GYRASE/TOPOISOMERASE SUBUNIT B"/>
    <property type="match status" value="1"/>
</dbReference>
<dbReference type="FunFam" id="3.40.50.670:FF:000002">
    <property type="entry name" value="DNA gyrase subunit B"/>
    <property type="match status" value="1"/>
</dbReference>
<evidence type="ECO:0000256" key="5">
    <source>
        <dbReference type="ARBA" id="ARBA00022840"/>
    </source>
</evidence>
<dbReference type="InterPro" id="IPR034160">
    <property type="entry name" value="TOPRIM_GyrB"/>
</dbReference>
<keyword evidence="6 11" id="KW-0460">Magnesium</keyword>
<dbReference type="EMBL" id="PTJA01000018">
    <property type="protein sequence ID" value="PPK76319.1"/>
    <property type="molecule type" value="Genomic_DNA"/>
</dbReference>
<evidence type="ECO:0000313" key="14">
    <source>
        <dbReference type="Proteomes" id="UP000237749"/>
    </source>
</evidence>
<dbReference type="NCBIfam" id="NF011501">
    <property type="entry name" value="PRK14939.1"/>
    <property type="match status" value="1"/>
</dbReference>
<dbReference type="InterPro" id="IPR000565">
    <property type="entry name" value="Topo_IIA_B"/>
</dbReference>
<dbReference type="FunFam" id="3.30.230.10:FF:000005">
    <property type="entry name" value="DNA gyrase subunit B"/>
    <property type="match status" value="1"/>
</dbReference>
<dbReference type="Pfam" id="PF00986">
    <property type="entry name" value="DNA_gyraseB_C"/>
    <property type="match status" value="1"/>
</dbReference>
<dbReference type="AlphaFoldDB" id="A0A2S6HFP7"/>
<dbReference type="InterPro" id="IPR006171">
    <property type="entry name" value="TOPRIM_dom"/>
</dbReference>
<dbReference type="Pfam" id="PF00204">
    <property type="entry name" value="DNA_gyraseB"/>
    <property type="match status" value="1"/>
</dbReference>
<dbReference type="InterPro" id="IPR003594">
    <property type="entry name" value="HATPase_dom"/>
</dbReference>
<dbReference type="GO" id="GO:0034335">
    <property type="term" value="F:DNA negative supercoiling activity"/>
    <property type="evidence" value="ECO:0007669"/>
    <property type="project" value="UniProtKB-ARBA"/>
</dbReference>
<sequence length="637" mass="71494">MSQEYGADQIQILEGLEAVRKRPGMYIGSTSIRGLHHLVYEIVDNAVDEALAGYCDSIEVVIHSDNSITVVDDGRGIPVGIQKKAGIPAVEVAFTILHAGGKFGGGGYKVSGGLHGVGASVVNALSQWLEVEIRTEGKIYKQRYEKGKTMYPLKTIGDCDPEDHGTTVTFLPDKDIFEETIFDYDTLKIRLRETAFLTKNLKIVLRDEREDSHEHVFHYEGGIKEFVTYLNKGKTPLYDQVFYCEGTKDGVYVEVALQHNDSYTENIYSFVNNINTPEGGTHLVGFKNALTTTLNDYARKNKLLRESEANLSGEDIREGMTAIISVKIEEPQFEGQTKQKLGNSEARGAVDGLLREQLTYYLEQNPGISKTICDKSILAQRARAAARKARDLTRRKTALEGMALPGKLADCSDKNPENCEIYIVEGDSAGGSAKTARSRNTQAILPLRGKILNVEKARLDKIYANAEIRAMITAFGTGIHDDFDLSKLRYHKIIIMTDADVDGAHISTLLLTFLYRFMPGLIKNGYVYLAQPPLYKIEKNKRVWYAYSDEELNSILKEVGRDNNNKIQRYKGLGEMDAEQLWETTMDPERRVLLRINMDEDSQSEMDLTFSTLMGDQVEPRREFIDANAKYVQNLDI</sequence>
<dbReference type="NCBIfam" id="NF004189">
    <property type="entry name" value="PRK05644.1"/>
    <property type="match status" value="1"/>
</dbReference>